<dbReference type="Pfam" id="PF17667">
    <property type="entry name" value="Pkinase_fungal"/>
    <property type="match status" value="1"/>
</dbReference>
<dbReference type="EMBL" id="KL142388">
    <property type="protein sequence ID" value="KDR72661.1"/>
    <property type="molecule type" value="Genomic_DNA"/>
</dbReference>
<dbReference type="AlphaFoldDB" id="A0A067SP25"/>
<proteinExistence type="predicted"/>
<dbReference type="PANTHER" id="PTHR38248:SF2">
    <property type="entry name" value="FUNK1 11"/>
    <property type="match status" value="1"/>
</dbReference>
<keyword evidence="3" id="KW-1185">Reference proteome</keyword>
<evidence type="ECO:0000313" key="3">
    <source>
        <dbReference type="Proteomes" id="UP000027222"/>
    </source>
</evidence>
<evidence type="ECO:0000313" key="2">
    <source>
        <dbReference type="EMBL" id="KDR72661.1"/>
    </source>
</evidence>
<protein>
    <recommendedName>
        <fullName evidence="1">Fungal-type protein kinase domain-containing protein</fullName>
    </recommendedName>
</protein>
<dbReference type="HOGENOM" id="CLU_778552_0_0_1"/>
<organism evidence="2 3">
    <name type="scientific">Galerina marginata (strain CBS 339.88)</name>
    <dbReference type="NCBI Taxonomy" id="685588"/>
    <lineage>
        <taxon>Eukaryota</taxon>
        <taxon>Fungi</taxon>
        <taxon>Dikarya</taxon>
        <taxon>Basidiomycota</taxon>
        <taxon>Agaricomycotina</taxon>
        <taxon>Agaricomycetes</taxon>
        <taxon>Agaricomycetidae</taxon>
        <taxon>Agaricales</taxon>
        <taxon>Agaricineae</taxon>
        <taxon>Strophariaceae</taxon>
        <taxon>Galerina</taxon>
    </lineage>
</organism>
<accession>A0A067SP25</accession>
<sequence length="356" mass="41922">MHTERRDRTLLGENDVCVNLPKRLEAKDVGPMEPAAFLDRYLPESDTLEKEGDIYSIQEDKHVSYTAPFGRGNDVRNHVTHTDTYRDTFFHNVYPTKAMGPLHHYRMSSNKIGRRLVDFASMREFVKAIADALEAHQCSYDDAQILHRDIRDGLLIDWDLCLNMTKQPTEARRPERTRTWQFMSKGLLADPRKVQDVQDDEESSLYVLTWIALRYTRHSHLADLLNLLKLFDEVDVGKNTRTGGQRKEYFLLNGTPVRFTDRPSLDELNDELRLHFHELYHLPKPTDDQLAEVKAFQQMGMTKSLHLNLAYRYDYLQNRLKNRKWLVETFRKHLATYSWPNDDASCLNKNIFHRRN</sequence>
<evidence type="ECO:0000259" key="1">
    <source>
        <dbReference type="Pfam" id="PF17667"/>
    </source>
</evidence>
<dbReference type="OrthoDB" id="5592585at2759"/>
<reference evidence="3" key="1">
    <citation type="journal article" date="2014" name="Proc. Natl. Acad. Sci. U.S.A.">
        <title>Extensive sampling of basidiomycete genomes demonstrates inadequacy of the white-rot/brown-rot paradigm for wood decay fungi.</title>
        <authorList>
            <person name="Riley R."/>
            <person name="Salamov A.A."/>
            <person name="Brown D.W."/>
            <person name="Nagy L.G."/>
            <person name="Floudas D."/>
            <person name="Held B.W."/>
            <person name="Levasseur A."/>
            <person name="Lombard V."/>
            <person name="Morin E."/>
            <person name="Otillar R."/>
            <person name="Lindquist E.A."/>
            <person name="Sun H."/>
            <person name="LaButti K.M."/>
            <person name="Schmutz J."/>
            <person name="Jabbour D."/>
            <person name="Luo H."/>
            <person name="Baker S.E."/>
            <person name="Pisabarro A.G."/>
            <person name="Walton J.D."/>
            <person name="Blanchette R.A."/>
            <person name="Henrissat B."/>
            <person name="Martin F."/>
            <person name="Cullen D."/>
            <person name="Hibbett D.S."/>
            <person name="Grigoriev I.V."/>
        </authorList>
    </citation>
    <scope>NUCLEOTIDE SEQUENCE [LARGE SCALE GENOMIC DNA]</scope>
    <source>
        <strain evidence="3">CBS 339.88</strain>
    </source>
</reference>
<dbReference type="Proteomes" id="UP000027222">
    <property type="component" value="Unassembled WGS sequence"/>
</dbReference>
<feature type="domain" description="Fungal-type protein kinase" evidence="1">
    <location>
        <begin position="99"/>
        <end position="211"/>
    </location>
</feature>
<dbReference type="PANTHER" id="PTHR38248">
    <property type="entry name" value="FUNK1 6"/>
    <property type="match status" value="1"/>
</dbReference>
<dbReference type="InterPro" id="IPR040976">
    <property type="entry name" value="Pkinase_fungal"/>
</dbReference>
<gene>
    <name evidence="2" type="ORF">GALMADRAFT_158848</name>
</gene>
<name>A0A067SP25_GALM3</name>